<feature type="domain" description="Peptidase M20 dimerisation" evidence="2">
    <location>
        <begin position="173"/>
        <end position="253"/>
    </location>
</feature>
<dbReference type="InterPro" id="IPR017144">
    <property type="entry name" value="Xaa-Arg_dipeptidase"/>
</dbReference>
<dbReference type="Pfam" id="PF07687">
    <property type="entry name" value="M20_dimer"/>
    <property type="match status" value="1"/>
</dbReference>
<comment type="similarity">
    <text evidence="1">Belongs to the peptidase M20A family.</text>
</comment>
<dbReference type="AlphaFoldDB" id="A0A229P5C4"/>
<dbReference type="EMBL" id="NMUQ01000001">
    <property type="protein sequence ID" value="OXM17059.1"/>
    <property type="molecule type" value="Genomic_DNA"/>
</dbReference>
<dbReference type="SUPFAM" id="SSF55031">
    <property type="entry name" value="Bacterial exopeptidase dimerisation domain"/>
    <property type="match status" value="1"/>
</dbReference>
<dbReference type="Proteomes" id="UP000215145">
    <property type="component" value="Unassembled WGS sequence"/>
</dbReference>
<protein>
    <recommendedName>
        <fullName evidence="1">Peptidase M20 domain-containing protein 2</fullName>
    </recommendedName>
</protein>
<evidence type="ECO:0000256" key="1">
    <source>
        <dbReference type="PIRNR" id="PIRNR037226"/>
    </source>
</evidence>
<dbReference type="GO" id="GO:0071713">
    <property type="term" value="F:para-aminobenzoyl-glutamate hydrolase activity"/>
    <property type="evidence" value="ECO:0007669"/>
    <property type="project" value="TreeGrafter"/>
</dbReference>
<dbReference type="GO" id="GO:0005737">
    <property type="term" value="C:cytoplasm"/>
    <property type="evidence" value="ECO:0007669"/>
    <property type="project" value="TreeGrafter"/>
</dbReference>
<dbReference type="PANTHER" id="PTHR30575:SF0">
    <property type="entry name" value="XAA-ARG DIPEPTIDASE"/>
    <property type="match status" value="1"/>
</dbReference>
<dbReference type="SUPFAM" id="SSF53187">
    <property type="entry name" value="Zn-dependent exopeptidases"/>
    <property type="match status" value="1"/>
</dbReference>
<dbReference type="FunFam" id="3.30.70.360:FF:000004">
    <property type="entry name" value="Peptidase M20 domain-containing protein 2"/>
    <property type="match status" value="1"/>
</dbReference>
<dbReference type="CDD" id="cd03887">
    <property type="entry name" value="M20_Acy1L2"/>
    <property type="match status" value="1"/>
</dbReference>
<proteinExistence type="inferred from homology"/>
<comment type="caution">
    <text evidence="3">The sequence shown here is derived from an EMBL/GenBank/DDBJ whole genome shotgun (WGS) entry which is preliminary data.</text>
</comment>
<accession>A0A229P5C4</accession>
<evidence type="ECO:0000313" key="3">
    <source>
        <dbReference type="EMBL" id="OXM17059.1"/>
    </source>
</evidence>
<name>A0A229P5C4_9BACL</name>
<dbReference type="GO" id="GO:0016805">
    <property type="term" value="F:dipeptidase activity"/>
    <property type="evidence" value="ECO:0007669"/>
    <property type="project" value="InterPro"/>
</dbReference>
<dbReference type="NCBIfam" id="TIGR01891">
    <property type="entry name" value="amidohydrolases"/>
    <property type="match status" value="1"/>
</dbReference>
<dbReference type="InterPro" id="IPR036264">
    <property type="entry name" value="Bact_exopeptidase_dim_dom"/>
</dbReference>
<dbReference type="InterPro" id="IPR011650">
    <property type="entry name" value="Peptidase_M20_dimer"/>
</dbReference>
<keyword evidence="3" id="KW-0378">Hydrolase</keyword>
<dbReference type="RefSeq" id="WP_089524136.1">
    <property type="nucleotide sequence ID" value="NZ_NMUQ01000001.1"/>
</dbReference>
<dbReference type="Gene3D" id="3.40.630.10">
    <property type="entry name" value="Zn peptidases"/>
    <property type="match status" value="1"/>
</dbReference>
<sequence>MLDYQNTIQELGQRSGERWKALSLRIGDNPELGHEEFLASSLLAEELEQMGFTVQRGVLGMETAFLAQFDSGKPGPTAGFLCEYDALPDIGHACGHHLIGVMGAAAGILLKSVIENVGGKIRVYGTPAEETRGGKVTMSEAGWFDDCGFVLMAHPYHSYERSGKSLALDALQFDFHGRTAHAAASPHLGVNALDAVIMLFNSVGALRQQTRSDSRIHGIINNGGQAPNIIPGHASAQFYVRAGDRAYTNELTRRVSACAEGAALQTGCNLEISQFEYSYDELVTNEALSEVFQSKLRETGVPDDAVLTGTDHGSLDLGNVSLRCPAIHPYLKVVQDKLYLHTVEFRDAAMQEEALEAMLLGARLLALTAYEVLANPDLYQRIREEFENGSV</sequence>
<keyword evidence="4" id="KW-1185">Reference proteome</keyword>
<evidence type="ECO:0000313" key="4">
    <source>
        <dbReference type="Proteomes" id="UP000215145"/>
    </source>
</evidence>
<gene>
    <name evidence="3" type="ORF">CGZ75_10645</name>
</gene>
<dbReference type="InterPro" id="IPR052030">
    <property type="entry name" value="Peptidase_M20/M20A_hydrolases"/>
</dbReference>
<dbReference type="OrthoDB" id="9781032at2"/>
<dbReference type="PIRSF" id="PIRSF037226">
    <property type="entry name" value="Amidohydrolase_ACY1L2_prd"/>
    <property type="match status" value="1"/>
</dbReference>
<dbReference type="PANTHER" id="PTHR30575">
    <property type="entry name" value="PEPTIDASE M20"/>
    <property type="match status" value="1"/>
</dbReference>
<evidence type="ECO:0000259" key="2">
    <source>
        <dbReference type="Pfam" id="PF07687"/>
    </source>
</evidence>
<reference evidence="3 4" key="1">
    <citation type="submission" date="2017-07" db="EMBL/GenBank/DDBJ databases">
        <title>Paenibacillus herberti R33 genome sequencing and assembly.</title>
        <authorList>
            <person name="Su W."/>
        </authorList>
    </citation>
    <scope>NUCLEOTIDE SEQUENCE [LARGE SCALE GENOMIC DNA]</scope>
    <source>
        <strain evidence="3 4">R33</strain>
    </source>
</reference>
<dbReference type="InterPro" id="IPR017439">
    <property type="entry name" value="Amidohydrolase"/>
</dbReference>
<dbReference type="GO" id="GO:0046657">
    <property type="term" value="P:folic acid catabolic process"/>
    <property type="evidence" value="ECO:0007669"/>
    <property type="project" value="TreeGrafter"/>
</dbReference>
<dbReference type="Gene3D" id="3.30.70.360">
    <property type="match status" value="1"/>
</dbReference>
<organism evidence="3 4">
    <name type="scientific">Paenibacillus herberti</name>
    <dbReference type="NCBI Taxonomy" id="1619309"/>
    <lineage>
        <taxon>Bacteria</taxon>
        <taxon>Bacillati</taxon>
        <taxon>Bacillota</taxon>
        <taxon>Bacilli</taxon>
        <taxon>Bacillales</taxon>
        <taxon>Paenibacillaceae</taxon>
        <taxon>Paenibacillus</taxon>
    </lineage>
</organism>